<evidence type="ECO:0000313" key="3">
    <source>
        <dbReference type="Proteomes" id="UP000053875"/>
    </source>
</evidence>
<organism evidence="2 3">
    <name type="scientific">Dryobates pubescens</name>
    <name type="common">Downy woodpecker</name>
    <name type="synonym">Picoides pubescens</name>
    <dbReference type="NCBI Taxonomy" id="118200"/>
    <lineage>
        <taxon>Eukaryota</taxon>
        <taxon>Metazoa</taxon>
        <taxon>Chordata</taxon>
        <taxon>Craniata</taxon>
        <taxon>Vertebrata</taxon>
        <taxon>Euteleostomi</taxon>
        <taxon>Archelosauria</taxon>
        <taxon>Archosauria</taxon>
        <taxon>Dinosauria</taxon>
        <taxon>Saurischia</taxon>
        <taxon>Theropoda</taxon>
        <taxon>Coelurosauria</taxon>
        <taxon>Aves</taxon>
        <taxon>Neognathae</taxon>
        <taxon>Neoaves</taxon>
        <taxon>Telluraves</taxon>
        <taxon>Coraciimorphae</taxon>
        <taxon>Piciformes</taxon>
        <taxon>Picidae</taxon>
        <taxon>Dryobates</taxon>
    </lineage>
</organism>
<dbReference type="InterPro" id="IPR001368">
    <property type="entry name" value="TNFR/NGFR_Cys_rich_reg"/>
</dbReference>
<dbReference type="SMART" id="SM00208">
    <property type="entry name" value="TNFR"/>
    <property type="match status" value="2"/>
</dbReference>
<dbReference type="GO" id="GO:0009897">
    <property type="term" value="C:external side of plasma membrane"/>
    <property type="evidence" value="ECO:0007669"/>
    <property type="project" value="TreeGrafter"/>
</dbReference>
<sequence>TGNHSPCPDIQDHDCKCSRGYSCGDRDCLYCRELPECAEGEELLRLGTVDFTFRCKPCERGTYSSVRNDWCRNWTDCESSGFLTIKQGNRTHNAVC</sequence>
<dbReference type="Gene3D" id="2.10.50.10">
    <property type="entry name" value="Tumor Necrosis Factor Receptor, subunit A, domain 2"/>
    <property type="match status" value="1"/>
</dbReference>
<reference evidence="2 3" key="1">
    <citation type="submission" date="2014-04" db="EMBL/GenBank/DDBJ databases">
        <title>Genome evolution of avian class.</title>
        <authorList>
            <person name="Zhang G."/>
            <person name="Li C."/>
        </authorList>
    </citation>
    <scope>NUCLEOTIDE SEQUENCE [LARGE SCALE GENOMIC DNA]</scope>
    <source>
        <strain evidence="2">BGI_N307</strain>
    </source>
</reference>
<feature type="non-terminal residue" evidence="2">
    <location>
        <position position="96"/>
    </location>
</feature>
<feature type="domain" description="TNFR-Cys" evidence="1">
    <location>
        <begin position="15"/>
        <end position="55"/>
    </location>
</feature>
<evidence type="ECO:0000259" key="1">
    <source>
        <dbReference type="SMART" id="SM00208"/>
    </source>
</evidence>
<keyword evidence="2" id="KW-0675">Receptor</keyword>
<dbReference type="GO" id="GO:0045785">
    <property type="term" value="P:positive regulation of cell adhesion"/>
    <property type="evidence" value="ECO:0007669"/>
    <property type="project" value="TreeGrafter"/>
</dbReference>
<name>A0A093J043_DRYPU</name>
<gene>
    <name evidence="2" type="ORF">N307_01486</name>
</gene>
<dbReference type="AlphaFoldDB" id="A0A093J043"/>
<feature type="non-terminal residue" evidence="2">
    <location>
        <position position="1"/>
    </location>
</feature>
<protein>
    <submittedName>
        <fullName evidence="2">Tumor necrosis factor receptor superfamily member 18</fullName>
    </submittedName>
</protein>
<proteinExistence type="predicted"/>
<dbReference type="EMBL" id="KL216962">
    <property type="protein sequence ID" value="KFV72319.1"/>
    <property type="molecule type" value="Genomic_DNA"/>
</dbReference>
<dbReference type="STRING" id="118200.A0A093J043"/>
<keyword evidence="3" id="KW-1185">Reference proteome</keyword>
<dbReference type="PANTHER" id="PTHR47388:SF1">
    <property type="entry name" value="TUMOR NECROSIS FACTOR RECEPTOR SUPERFAMILY MEMBER 18"/>
    <property type="match status" value="1"/>
</dbReference>
<feature type="domain" description="TNFR-Cys" evidence="1">
    <location>
        <begin position="58"/>
        <end position="96"/>
    </location>
</feature>
<evidence type="ECO:0000313" key="2">
    <source>
        <dbReference type="EMBL" id="KFV72319.1"/>
    </source>
</evidence>
<dbReference type="PANTHER" id="PTHR47388">
    <property type="entry name" value="TUMOR NECROSIS FACTOR RECEPTOR SUPERFAMILY MEMBER 18"/>
    <property type="match status" value="1"/>
</dbReference>
<accession>A0A093J043</accession>
<dbReference type="Proteomes" id="UP000053875">
    <property type="component" value="Unassembled WGS sequence"/>
</dbReference>
<dbReference type="InterPro" id="IPR053107">
    <property type="entry name" value="TNFRSF18"/>
</dbReference>